<dbReference type="Pfam" id="PF14152">
    <property type="entry name" value="YfhE"/>
    <property type="match status" value="1"/>
</dbReference>
<keyword evidence="2" id="KW-1185">Reference proteome</keyword>
<dbReference type="AlphaFoldDB" id="A0A2N3LIZ7"/>
<dbReference type="Proteomes" id="UP000233440">
    <property type="component" value="Unassembled WGS sequence"/>
</dbReference>
<name>A0A2N3LIZ7_9BACI</name>
<evidence type="ECO:0000313" key="1">
    <source>
        <dbReference type="EMBL" id="PKR84513.1"/>
    </source>
</evidence>
<comment type="caution">
    <text evidence="1">The sequence shown here is derived from an EMBL/GenBank/DDBJ whole genome shotgun (WGS) entry which is preliminary data.</text>
</comment>
<dbReference type="InterPro" id="IPR025437">
    <property type="entry name" value="YfhE-like"/>
</dbReference>
<reference evidence="1 2" key="1">
    <citation type="submission" date="2017-11" db="EMBL/GenBank/DDBJ databases">
        <title>Bacillus camelliae sp. nov., isolated from pu'er tea.</title>
        <authorList>
            <person name="Niu L."/>
        </authorList>
    </citation>
    <scope>NUCLEOTIDE SEQUENCE [LARGE SCALE GENOMIC DNA]</scope>
    <source>
        <strain evidence="1 2">7578-1</strain>
    </source>
</reference>
<organism evidence="1 2">
    <name type="scientific">Heyndrickxia camelliae</name>
    <dbReference type="NCBI Taxonomy" id="1707093"/>
    <lineage>
        <taxon>Bacteria</taxon>
        <taxon>Bacillati</taxon>
        <taxon>Bacillota</taxon>
        <taxon>Bacilli</taxon>
        <taxon>Bacillales</taxon>
        <taxon>Bacillaceae</taxon>
        <taxon>Heyndrickxia</taxon>
    </lineage>
</organism>
<gene>
    <name evidence="1" type="ORF">CWO92_14105</name>
</gene>
<protein>
    <submittedName>
        <fullName evidence="1">YfhE family protein</fullName>
    </submittedName>
</protein>
<sequence length="39" mass="4490">MPKDKKVKTKSNLSSMQAVTYSREFRKADRAGGFLDNRK</sequence>
<dbReference type="EMBL" id="PIQO01000010">
    <property type="protein sequence ID" value="PKR84513.1"/>
    <property type="molecule type" value="Genomic_DNA"/>
</dbReference>
<evidence type="ECO:0000313" key="2">
    <source>
        <dbReference type="Proteomes" id="UP000233440"/>
    </source>
</evidence>
<accession>A0A2N3LIZ7</accession>
<dbReference type="RefSeq" id="WP_101354852.1">
    <property type="nucleotide sequence ID" value="NZ_PIQO01000010.1"/>
</dbReference>
<proteinExistence type="predicted"/>
<dbReference type="OrthoDB" id="2940720at2"/>